<evidence type="ECO:0000256" key="3">
    <source>
        <dbReference type="ARBA" id="ARBA00022679"/>
    </source>
</evidence>
<name>A0A383D9E9_9ZZZZ</name>
<feature type="domain" description="tRNA-queuosine alpha-mannosyltransferase N-terminal" evidence="7">
    <location>
        <begin position="2"/>
        <end position="174"/>
    </location>
</feature>
<proteinExistence type="inferred from homology"/>
<dbReference type="AlphaFoldDB" id="A0A383D9E9"/>
<dbReference type="Pfam" id="PF12038">
    <property type="entry name" value="QTMAN_N"/>
    <property type="match status" value="1"/>
</dbReference>
<protein>
    <recommendedName>
        <fullName evidence="5">tRNA-queuosine alpha-mannosyltransferase</fullName>
        <ecNumber evidence="4">2.4.1.110</ecNumber>
    </recommendedName>
</protein>
<evidence type="ECO:0000313" key="8">
    <source>
        <dbReference type="EMBL" id="SVE41167.1"/>
    </source>
</evidence>
<accession>A0A383D9E9</accession>
<dbReference type="GO" id="GO:0016438">
    <property type="term" value="F:tRNA-queuosine(34) beta-mannosyltransferase activity"/>
    <property type="evidence" value="ECO:0007669"/>
    <property type="project" value="UniProtKB-EC"/>
</dbReference>
<sequence>MNIIYIEPYYAGSHKKWIDSYKKYSKHNITILHLPGNKWKWRMHGGAITLATQFLNLDQKTDLILCSDFLNLPVFKSVCGHKIDSIPIGMYFHENQLSYPWSPKDDDIELNRDLHYHYINYTSSLVSDFNLFNSNFHLSSYILSIKKYLKKMPDFNNFETIDTISKKSSILYIGCELNKIQSYKVINKNNK</sequence>
<dbReference type="EMBL" id="UINC01215474">
    <property type="protein sequence ID" value="SVE41167.1"/>
    <property type="molecule type" value="Genomic_DNA"/>
</dbReference>
<comment type="similarity">
    <text evidence="1">Belongs to the glycosyltransferase group 1 family. Glycosyltransferase 4 subfamily.</text>
</comment>
<keyword evidence="3" id="KW-0808">Transferase</keyword>
<evidence type="ECO:0000256" key="5">
    <source>
        <dbReference type="ARBA" id="ARBA00044539"/>
    </source>
</evidence>
<comment type="catalytic activity">
    <reaction evidence="6">
        <text>queuosine(34) in tRNA(Asp) + GDP-alpha-D-mannose = O-4''-alpha-D-mannosylqueuosine(34) in tRNA(Asp) + GDP + H(+)</text>
        <dbReference type="Rhea" id="RHEA:12885"/>
        <dbReference type="Rhea" id="RHEA-COMP:18572"/>
        <dbReference type="Rhea" id="RHEA-COMP:18581"/>
        <dbReference type="ChEBI" id="CHEBI:15378"/>
        <dbReference type="ChEBI" id="CHEBI:57527"/>
        <dbReference type="ChEBI" id="CHEBI:58189"/>
        <dbReference type="ChEBI" id="CHEBI:194431"/>
        <dbReference type="ChEBI" id="CHEBI:194442"/>
        <dbReference type="EC" id="2.4.1.110"/>
    </reaction>
    <physiologicalReaction direction="left-to-right" evidence="6">
        <dbReference type="Rhea" id="RHEA:12886"/>
    </physiologicalReaction>
</comment>
<feature type="non-terminal residue" evidence="8">
    <location>
        <position position="191"/>
    </location>
</feature>
<dbReference type="PANTHER" id="PTHR13615:SF3">
    <property type="entry name" value="GLYCOSYLTRANSFERASE-LIKE DOMAIN-CONTAINING PROTEIN 1"/>
    <property type="match status" value="1"/>
</dbReference>
<gene>
    <name evidence="8" type="ORF">METZ01_LOCUS494021</name>
</gene>
<dbReference type="InterPro" id="IPR051862">
    <property type="entry name" value="GT-like_domain_containing_1"/>
</dbReference>
<organism evidence="8">
    <name type="scientific">marine metagenome</name>
    <dbReference type="NCBI Taxonomy" id="408172"/>
    <lineage>
        <taxon>unclassified sequences</taxon>
        <taxon>metagenomes</taxon>
        <taxon>ecological metagenomes</taxon>
    </lineage>
</organism>
<reference evidence="8" key="1">
    <citation type="submission" date="2018-05" db="EMBL/GenBank/DDBJ databases">
        <authorList>
            <person name="Lanie J.A."/>
            <person name="Ng W.-L."/>
            <person name="Kazmierczak K.M."/>
            <person name="Andrzejewski T.M."/>
            <person name="Davidsen T.M."/>
            <person name="Wayne K.J."/>
            <person name="Tettelin H."/>
            <person name="Glass J.I."/>
            <person name="Rusch D."/>
            <person name="Podicherti R."/>
            <person name="Tsui H.-C.T."/>
            <person name="Winkler M.E."/>
        </authorList>
    </citation>
    <scope>NUCLEOTIDE SEQUENCE</scope>
</reference>
<evidence type="ECO:0000256" key="4">
    <source>
        <dbReference type="ARBA" id="ARBA00044517"/>
    </source>
</evidence>
<evidence type="ECO:0000256" key="6">
    <source>
        <dbReference type="ARBA" id="ARBA00048439"/>
    </source>
</evidence>
<keyword evidence="2" id="KW-0328">Glycosyltransferase</keyword>
<evidence type="ECO:0000256" key="1">
    <source>
        <dbReference type="ARBA" id="ARBA00009481"/>
    </source>
</evidence>
<dbReference type="PANTHER" id="PTHR13615">
    <property type="entry name" value="GLYCOSYLTRANSFERASE-LIKE 1"/>
    <property type="match status" value="1"/>
</dbReference>
<dbReference type="InterPro" id="IPR022701">
    <property type="entry name" value="QTMAN_N"/>
</dbReference>
<evidence type="ECO:0000256" key="2">
    <source>
        <dbReference type="ARBA" id="ARBA00022676"/>
    </source>
</evidence>
<evidence type="ECO:0000259" key="7">
    <source>
        <dbReference type="Pfam" id="PF12038"/>
    </source>
</evidence>
<dbReference type="EC" id="2.4.1.110" evidence="4"/>